<dbReference type="GO" id="GO:0080019">
    <property type="term" value="F:alcohol-forming very long-chain fatty acyl-CoA reductase activity"/>
    <property type="evidence" value="ECO:0007669"/>
    <property type="project" value="InterPro"/>
</dbReference>
<dbReference type="EMBL" id="WMEQ01000013">
    <property type="protein sequence ID" value="MYL35068.1"/>
    <property type="molecule type" value="Genomic_DNA"/>
</dbReference>
<evidence type="ECO:0000313" key="2">
    <source>
        <dbReference type="EMBL" id="MYL35068.1"/>
    </source>
</evidence>
<dbReference type="GO" id="GO:0035336">
    <property type="term" value="P:long-chain fatty-acyl-CoA metabolic process"/>
    <property type="evidence" value="ECO:0007669"/>
    <property type="project" value="TreeGrafter"/>
</dbReference>
<dbReference type="PANTHER" id="PTHR11011:SF45">
    <property type="entry name" value="FATTY ACYL-COA REDUCTASE CG8306-RELATED"/>
    <property type="match status" value="1"/>
</dbReference>
<dbReference type="SUPFAM" id="SSF51735">
    <property type="entry name" value="NAD(P)-binding Rossmann-fold domains"/>
    <property type="match status" value="1"/>
</dbReference>
<organism evidence="2 3">
    <name type="scientific">Pontibacillus yanchengensis</name>
    <dbReference type="NCBI Taxonomy" id="462910"/>
    <lineage>
        <taxon>Bacteria</taxon>
        <taxon>Bacillati</taxon>
        <taxon>Bacillota</taxon>
        <taxon>Bacilli</taxon>
        <taxon>Bacillales</taxon>
        <taxon>Bacillaceae</taxon>
        <taxon>Pontibacillus</taxon>
    </lineage>
</organism>
<evidence type="ECO:0000259" key="1">
    <source>
        <dbReference type="Pfam" id="PF07993"/>
    </source>
</evidence>
<reference evidence="2 3" key="1">
    <citation type="submission" date="2019-11" db="EMBL/GenBank/DDBJ databases">
        <title>Genome sequences of 17 halophilic strains isolated from different environments.</title>
        <authorList>
            <person name="Furrow R.E."/>
        </authorList>
    </citation>
    <scope>NUCLEOTIDE SEQUENCE [LARGE SCALE GENOMIC DNA]</scope>
    <source>
        <strain evidence="2 3">22514_16_FS</strain>
    </source>
</reference>
<dbReference type="Proteomes" id="UP000468638">
    <property type="component" value="Unassembled WGS sequence"/>
</dbReference>
<gene>
    <name evidence="2" type="ORF">GLW05_15905</name>
</gene>
<dbReference type="RefSeq" id="WP_160910037.1">
    <property type="nucleotide sequence ID" value="NZ_WMEQ01000013.1"/>
</dbReference>
<dbReference type="PANTHER" id="PTHR11011">
    <property type="entry name" value="MALE STERILITY PROTEIN 2-RELATED"/>
    <property type="match status" value="1"/>
</dbReference>
<comment type="caution">
    <text evidence="2">The sequence shown here is derived from an EMBL/GenBank/DDBJ whole genome shotgun (WGS) entry which is preliminary data.</text>
</comment>
<dbReference type="AlphaFoldDB" id="A0A6I4ZYA2"/>
<proteinExistence type="predicted"/>
<accession>A0A6I4ZYA2</accession>
<dbReference type="InterPro" id="IPR036291">
    <property type="entry name" value="NAD(P)-bd_dom_sf"/>
</dbReference>
<dbReference type="InterPro" id="IPR026055">
    <property type="entry name" value="FAR"/>
</dbReference>
<protein>
    <submittedName>
        <fullName evidence="2">NAD-dependent epimerase/dehydratase family protein</fullName>
    </submittedName>
</protein>
<sequence>MKNVYFFTGFPGFLTSYLIEELIKQQDSIEKIYLLILPATKTESEKKIETISHNHNVSNNVFELVTGDITKRNINLDSSTSDKILSTLTHAYHLAALYDLSVPLKPAYQVNVQGTQFLNEWLRGAKQLQHYTYFSTAYVSGKRTGDIYEHELDHEFGFKNYYEATKYQAERLVQAEKGHLPVTIIRPGIVVGHSQTGETAKFDGPYFLLHLFDRLKFLPSIPYFGNANTEANFVPVDFITKATIYLSHQQSTIGQTYHLTNPNPNKTREVYKMLMESLLGQSPQYTLPIHAAYASLTIMPIRKWLNIQKQTLPYFTHDCHYDTSAAVQQLQNSDITCPNFETVIPSIIKYYRSHKDDEAKRIKIV</sequence>
<dbReference type="OrthoDB" id="9807212at2"/>
<dbReference type="InterPro" id="IPR013120">
    <property type="entry name" value="FAR_NAD-bd"/>
</dbReference>
<dbReference type="Gene3D" id="3.40.50.720">
    <property type="entry name" value="NAD(P)-binding Rossmann-like Domain"/>
    <property type="match status" value="1"/>
</dbReference>
<name>A0A6I4ZYA2_9BACI</name>
<dbReference type="CDD" id="cd05263">
    <property type="entry name" value="MupV_like_SDR_e"/>
    <property type="match status" value="1"/>
</dbReference>
<feature type="domain" description="Thioester reductase (TE)" evidence="1">
    <location>
        <begin position="8"/>
        <end position="242"/>
    </location>
</feature>
<dbReference type="Pfam" id="PF07993">
    <property type="entry name" value="NAD_binding_4"/>
    <property type="match status" value="1"/>
</dbReference>
<evidence type="ECO:0000313" key="3">
    <source>
        <dbReference type="Proteomes" id="UP000468638"/>
    </source>
</evidence>